<organism evidence="1 2">
    <name type="scientific">Paenibacillus vini</name>
    <dbReference type="NCBI Taxonomy" id="1476024"/>
    <lineage>
        <taxon>Bacteria</taxon>
        <taxon>Bacillati</taxon>
        <taxon>Bacillota</taxon>
        <taxon>Bacilli</taxon>
        <taxon>Bacillales</taxon>
        <taxon>Paenibacillaceae</taxon>
        <taxon>Paenibacillus</taxon>
    </lineage>
</organism>
<evidence type="ECO:0000313" key="2">
    <source>
        <dbReference type="Proteomes" id="UP000679992"/>
    </source>
</evidence>
<dbReference type="SUPFAM" id="SSF52540">
    <property type="entry name" value="P-loop containing nucleoside triphosphate hydrolases"/>
    <property type="match status" value="1"/>
</dbReference>
<evidence type="ECO:0008006" key="3">
    <source>
        <dbReference type="Google" id="ProtNLM"/>
    </source>
</evidence>
<proteinExistence type="predicted"/>
<reference evidence="1 2" key="1">
    <citation type="submission" date="2021-03" db="EMBL/GenBank/DDBJ databases">
        <title>Antimicrobial resistance genes in bacteria isolated from Japanese honey, and their potential for conferring macrolide and lincosamide resistance in the American foulbrood pathogen Paenibacillus larvae.</title>
        <authorList>
            <person name="Okamoto M."/>
            <person name="Kumagai M."/>
            <person name="Kanamori H."/>
            <person name="Takamatsu D."/>
        </authorList>
    </citation>
    <scope>NUCLEOTIDE SEQUENCE [LARGE SCALE GENOMIC DNA]</scope>
    <source>
        <strain evidence="1 2">J42TS3</strain>
    </source>
</reference>
<sequence>MSERELHYFARGNTAAGLHSLTDSIFQEVRTIYVIKGYPGGTAKVLGRLASEFARRGWGLQLIHQPLDGDCLEGIVIEDLSVALIDSGAWSGESVRAGSEVKFVDLEKAIQPQKLTASTEQIQNFEREIAELYEEAYASFLKTLRIHDEWEKFYIDNLDRETMNRLALEWSDSYLQGPEGEEKQARVTHRFLGAATWRGAVDFVPNLTDRLTTRIFVKGRPGSGKSTLFRKLGELAADKGIDTEIYHCGFDPNSLDMLIFPELSLGIFDSTAPHEHFPVRDGDSILDVYELAITPGTDEKYADPIRGIKDRYSASMKHSISLLAEVKQIVQRLEEIYQEAADEGVLSGIEDTLLAEIGQDQKIPAVE</sequence>
<comment type="caution">
    <text evidence="1">The sequence shown here is derived from an EMBL/GenBank/DDBJ whole genome shotgun (WGS) entry which is preliminary data.</text>
</comment>
<dbReference type="InterPro" id="IPR027417">
    <property type="entry name" value="P-loop_NTPase"/>
</dbReference>
<accession>A0ABQ4M9S2</accession>
<protein>
    <recommendedName>
        <fullName evidence="3">Nucleotide kinase</fullName>
    </recommendedName>
</protein>
<dbReference type="RefSeq" id="WP_213654460.1">
    <property type="nucleotide sequence ID" value="NZ_BOSL01000004.1"/>
</dbReference>
<keyword evidence="2" id="KW-1185">Reference proteome</keyword>
<dbReference type="Proteomes" id="UP000679992">
    <property type="component" value="Unassembled WGS sequence"/>
</dbReference>
<evidence type="ECO:0000313" key="1">
    <source>
        <dbReference type="EMBL" id="GIP52736.1"/>
    </source>
</evidence>
<dbReference type="EMBL" id="BOSL01000004">
    <property type="protein sequence ID" value="GIP52736.1"/>
    <property type="molecule type" value="Genomic_DNA"/>
</dbReference>
<gene>
    <name evidence="1" type="ORF">J42TS3_17710</name>
</gene>
<name>A0ABQ4M9S2_9BACL</name>